<feature type="compositionally biased region" description="Low complexity" evidence="1">
    <location>
        <begin position="16"/>
        <end position="28"/>
    </location>
</feature>
<feature type="compositionally biased region" description="Low complexity" evidence="1">
    <location>
        <begin position="60"/>
        <end position="71"/>
    </location>
</feature>
<keyword evidence="2" id="KW-0812">Transmembrane</keyword>
<comment type="caution">
    <text evidence="4">The sequence shown here is derived from an EMBL/GenBank/DDBJ whole genome shotgun (WGS) entry which is preliminary data.</text>
</comment>
<feature type="compositionally biased region" description="Basic and acidic residues" evidence="1">
    <location>
        <begin position="88"/>
        <end position="105"/>
    </location>
</feature>
<protein>
    <recommendedName>
        <fullName evidence="3">DUF3566 domain-containing protein</fullName>
    </recommendedName>
</protein>
<dbReference type="Pfam" id="PF12089">
    <property type="entry name" value="DUF3566"/>
    <property type="match status" value="1"/>
</dbReference>
<accession>A0A848KWD4</accession>
<dbReference type="AlphaFoldDB" id="A0A848KWD4"/>
<organism evidence="4 5">
    <name type="scientific">Gordonia asplenii</name>
    <dbReference type="NCBI Taxonomy" id="2725283"/>
    <lineage>
        <taxon>Bacteria</taxon>
        <taxon>Bacillati</taxon>
        <taxon>Actinomycetota</taxon>
        <taxon>Actinomycetes</taxon>
        <taxon>Mycobacteriales</taxon>
        <taxon>Gordoniaceae</taxon>
        <taxon>Gordonia</taxon>
    </lineage>
</organism>
<feature type="transmembrane region" description="Helical" evidence="2">
    <location>
        <begin position="165"/>
        <end position="188"/>
    </location>
</feature>
<evidence type="ECO:0000313" key="4">
    <source>
        <dbReference type="EMBL" id="NMO02599.1"/>
    </source>
</evidence>
<feature type="transmembrane region" description="Helical" evidence="2">
    <location>
        <begin position="222"/>
        <end position="248"/>
    </location>
</feature>
<evidence type="ECO:0000256" key="1">
    <source>
        <dbReference type="SAM" id="MobiDB-lite"/>
    </source>
</evidence>
<keyword evidence="2" id="KW-0472">Membrane</keyword>
<dbReference type="InterPro" id="IPR021949">
    <property type="entry name" value="DUF3566_TM"/>
</dbReference>
<proteinExistence type="predicted"/>
<dbReference type="Proteomes" id="UP000550729">
    <property type="component" value="Unassembled WGS sequence"/>
</dbReference>
<dbReference type="EMBL" id="JABBNB010000015">
    <property type="protein sequence ID" value="NMO02599.1"/>
    <property type="molecule type" value="Genomic_DNA"/>
</dbReference>
<name>A0A848KWD4_9ACTN</name>
<keyword evidence="2" id="KW-1133">Transmembrane helix</keyword>
<feature type="region of interest" description="Disordered" evidence="1">
    <location>
        <begin position="1"/>
        <end position="108"/>
    </location>
</feature>
<evidence type="ECO:0000313" key="5">
    <source>
        <dbReference type="Proteomes" id="UP000550729"/>
    </source>
</evidence>
<feature type="domain" description="DUF3566" evidence="3">
    <location>
        <begin position="148"/>
        <end position="264"/>
    </location>
</feature>
<evidence type="ECO:0000256" key="2">
    <source>
        <dbReference type="SAM" id="Phobius"/>
    </source>
</evidence>
<keyword evidence="5" id="KW-1185">Reference proteome</keyword>
<reference evidence="4 5" key="1">
    <citation type="submission" date="2020-04" db="EMBL/GenBank/DDBJ databases">
        <title>Gordonia sp. nov. TBRC 11910.</title>
        <authorList>
            <person name="Suriyachadkun C."/>
        </authorList>
    </citation>
    <scope>NUCLEOTIDE SEQUENCE [LARGE SCALE GENOMIC DNA]</scope>
    <source>
        <strain evidence="4 5">TBRC 11910</strain>
    </source>
</reference>
<gene>
    <name evidence="4" type="ORF">HH308_15395</name>
</gene>
<evidence type="ECO:0000259" key="3">
    <source>
        <dbReference type="Pfam" id="PF12089"/>
    </source>
</evidence>
<sequence length="266" mass="27248">MSLSTANEPDEHKVDGAGSSSGGQAARATVVPPWQRGQAATATESSETESGERGGPPPRGVVSGTPRGEASASDDADAPTPTTPPASGERKPDTFVESPTRHIDRSNVATQNLPDLDAIHHAESAKAAKAVPTSTRSIPAQVGPGRALRASVQIRRIDPWAMFKISAVLSIVGFFVWLISVAVLYLILDGMGVWDQVNSSFGTLTTADGSSGGGDIFGAGTIFGWAVGLGAINAILLTALATIGAFIYNLCADLIGGAEVTLADLD</sequence>